<reference evidence="5 6" key="1">
    <citation type="submission" date="2019-01" db="EMBL/GenBank/DDBJ databases">
        <title>A draft genome assembly of the solar-powered sea slug Elysia chlorotica.</title>
        <authorList>
            <person name="Cai H."/>
            <person name="Li Q."/>
            <person name="Fang X."/>
            <person name="Li J."/>
            <person name="Curtis N.E."/>
            <person name="Altenburger A."/>
            <person name="Shibata T."/>
            <person name="Feng M."/>
            <person name="Maeda T."/>
            <person name="Schwartz J.A."/>
            <person name="Shigenobu S."/>
            <person name="Lundholm N."/>
            <person name="Nishiyama T."/>
            <person name="Yang H."/>
            <person name="Hasebe M."/>
            <person name="Li S."/>
            <person name="Pierce S.K."/>
            <person name="Wang J."/>
        </authorList>
    </citation>
    <scope>NUCLEOTIDE SEQUENCE [LARGE SCALE GENOMIC DNA]</scope>
    <source>
        <strain evidence="5">EC2010</strain>
        <tissue evidence="5">Whole organism of an adult</tissue>
    </source>
</reference>
<comment type="caution">
    <text evidence="5">The sequence shown here is derived from an EMBL/GenBank/DDBJ whole genome shotgun (WGS) entry which is preliminary data.</text>
</comment>
<keyword evidence="3" id="KW-1133">Transmembrane helix</keyword>
<feature type="non-terminal residue" evidence="5">
    <location>
        <position position="1128"/>
    </location>
</feature>
<proteinExistence type="predicted"/>
<feature type="compositionally biased region" description="Polar residues" evidence="2">
    <location>
        <begin position="394"/>
        <end position="409"/>
    </location>
</feature>
<organism evidence="5 6">
    <name type="scientific">Elysia chlorotica</name>
    <name type="common">Eastern emerald elysia</name>
    <name type="synonym">Sea slug</name>
    <dbReference type="NCBI Taxonomy" id="188477"/>
    <lineage>
        <taxon>Eukaryota</taxon>
        <taxon>Metazoa</taxon>
        <taxon>Spiralia</taxon>
        <taxon>Lophotrochozoa</taxon>
        <taxon>Mollusca</taxon>
        <taxon>Gastropoda</taxon>
        <taxon>Heterobranchia</taxon>
        <taxon>Euthyneura</taxon>
        <taxon>Panpulmonata</taxon>
        <taxon>Sacoglossa</taxon>
        <taxon>Placobranchoidea</taxon>
        <taxon>Plakobranchidae</taxon>
        <taxon>Elysia</taxon>
    </lineage>
</organism>
<keyword evidence="6" id="KW-1185">Reference proteome</keyword>
<evidence type="ECO:0000313" key="6">
    <source>
        <dbReference type="Proteomes" id="UP000271974"/>
    </source>
</evidence>
<dbReference type="Proteomes" id="UP000271974">
    <property type="component" value="Unassembled WGS sequence"/>
</dbReference>
<feature type="transmembrane region" description="Helical" evidence="3">
    <location>
        <begin position="934"/>
        <end position="953"/>
    </location>
</feature>
<dbReference type="PROSITE" id="PS50095">
    <property type="entry name" value="PLAT"/>
    <property type="match status" value="1"/>
</dbReference>
<feature type="region of interest" description="Disordered" evidence="2">
    <location>
        <begin position="486"/>
        <end position="510"/>
    </location>
</feature>
<accession>A0A3S0ZCK5</accession>
<feature type="domain" description="PLAT" evidence="4">
    <location>
        <begin position="1"/>
        <end position="73"/>
    </location>
</feature>
<feature type="region of interest" description="Disordered" evidence="2">
    <location>
        <begin position="373"/>
        <end position="439"/>
    </location>
</feature>
<feature type="transmembrane region" description="Helical" evidence="3">
    <location>
        <begin position="965"/>
        <end position="992"/>
    </location>
</feature>
<dbReference type="InterPro" id="IPR036392">
    <property type="entry name" value="PLAT/LH2_dom_sf"/>
</dbReference>
<evidence type="ECO:0000256" key="2">
    <source>
        <dbReference type="SAM" id="MobiDB-lite"/>
    </source>
</evidence>
<keyword evidence="3" id="KW-0472">Membrane</keyword>
<feature type="compositionally biased region" description="Basic and acidic residues" evidence="2">
    <location>
        <begin position="412"/>
        <end position="431"/>
    </location>
</feature>
<evidence type="ECO:0000313" key="5">
    <source>
        <dbReference type="EMBL" id="RUS75767.1"/>
    </source>
</evidence>
<name>A0A3S0ZCK5_ELYCH</name>
<protein>
    <recommendedName>
        <fullName evidence="4">PLAT domain-containing protein</fullName>
    </recommendedName>
</protein>
<dbReference type="AlphaFoldDB" id="A0A3S0ZCK5"/>
<evidence type="ECO:0000256" key="3">
    <source>
        <dbReference type="SAM" id="Phobius"/>
    </source>
</evidence>
<gene>
    <name evidence="5" type="ORF">EGW08_016472</name>
</gene>
<dbReference type="EMBL" id="RQTK01000713">
    <property type="protein sequence ID" value="RUS75767.1"/>
    <property type="molecule type" value="Genomic_DNA"/>
</dbReference>
<feature type="compositionally biased region" description="Polar residues" evidence="2">
    <location>
        <begin position="314"/>
        <end position="323"/>
    </location>
</feature>
<feature type="compositionally biased region" description="Basic and acidic residues" evidence="2">
    <location>
        <begin position="373"/>
        <end position="386"/>
    </location>
</feature>
<feature type="non-terminal residue" evidence="5">
    <location>
        <position position="1"/>
    </location>
</feature>
<feature type="compositionally biased region" description="Polar residues" evidence="2">
    <location>
        <begin position="495"/>
        <end position="510"/>
    </location>
</feature>
<feature type="compositionally biased region" description="Low complexity" evidence="2">
    <location>
        <begin position="864"/>
        <end position="877"/>
    </location>
</feature>
<feature type="region of interest" description="Disordered" evidence="2">
    <location>
        <begin position="834"/>
        <end position="881"/>
    </location>
</feature>
<comment type="caution">
    <text evidence="1">Lacks conserved residue(s) required for the propagation of feature annotation.</text>
</comment>
<keyword evidence="3" id="KW-0812">Transmembrane</keyword>
<sequence>SEIWLLVSSDLELGHIFGVTVTYDRVTNGAQLPPWFLKRVIVYSKRFNHVIIFEANCWLSVRRRRVVLAVVPFQQKWGAETFLRFLRILKVYHTLFSVFFHVPGHSVNKCQNAVGSLLVIMVSSVLALELNGAPRPLCHKNVHPDRWAENSFLADIIGLALVTSCIGFFVKIIYVLVFQKPVTIIWYNKPLSQLEEKENQKHLLQKKLAETWLSTKLSMEQEERPKLVRWLQRQLQESPGSSEAGVLPEEEMQTGLRIGGRRGYSFSGLLVGQTQANTDEDPVFSSHLMKRQWDGTFAAIHRRTALKILETEQKNSGSASDAGQETLPFFFDDGEGSRVDSDTASTLKFRRKSRLSYAVSSRGSGRITIKDFSDEEGSRVDSDKASTLKFGKQSKPSTKSSSCAGQGSFKSLFKDGRQSKESTAKPHEGHGNQDFNSNREFSVSEINKNKHKHEALISLSDYSHKGFQLNNTASVSALVTHHSTANHAARPGAISRTTNHGEQSDVNSSVATTRLSKQEVQLKNCPCSVSNQNTTMSMTSIHCNSFPMSHISDYFMNKEIGTVPNSSLPNGNKTNPRGVNFSDRLVNFPHYSSTSNARLTALEASESHKSCIYSSDFKTQTLLGRVFPAYIPLDETGKILHPSNQVTFFRPGPHRNKHSEFFRNDPYLEMLSKPCDLVNCHCSHQGNECVSGSSESKKNFMQDRIDTVPKSDLDQSSVIERNFPKKSPQCGNATLNKAYQCNVDVAMNRNGNIKLACKNWCRNCVYALMALAGRMCRSLRRAFKPFIVSCTSIGARSKRDCSSPASSLANFAHPSPTSLTSILTDSQTSLFNSEDRNCSAKSHSGSSKEDDVMDGTGSVVHSKPTGTTGSTVPVSVTDRSSNVDPPEFEVKFRSMCAEYKIEKERDRSRELFSWETISLCLWSLWTVKSYLLKIPLLVISFCLIIFCSGWIYLNGLHYGLKISVNWLLLWLLTLLVDLSIFEPFFCLVYAIISSQFWRKPLFISECNKRFQVVLHENNLRQWMVSAGWGRQPLTNFVLNQASKQSASLSYLHVQIDKALRRVVRVPNILFHTRFYRLILYTVCTMMLVSLHTDKFQTNDQSSFVYSRLGLCEEKVSVGLVQIVLPLTI</sequence>
<feature type="transmembrane region" description="Helical" evidence="3">
    <location>
        <begin position="152"/>
        <end position="177"/>
    </location>
</feature>
<evidence type="ECO:0000259" key="4">
    <source>
        <dbReference type="PROSITE" id="PS50095"/>
    </source>
</evidence>
<evidence type="ECO:0000256" key="1">
    <source>
        <dbReference type="PROSITE-ProRule" id="PRU00152"/>
    </source>
</evidence>
<dbReference type="InterPro" id="IPR001024">
    <property type="entry name" value="PLAT/LH2_dom"/>
</dbReference>
<dbReference type="SUPFAM" id="SSF49723">
    <property type="entry name" value="Lipase/lipooxygenase domain (PLAT/LH2 domain)"/>
    <property type="match status" value="1"/>
</dbReference>
<feature type="region of interest" description="Disordered" evidence="2">
    <location>
        <begin position="314"/>
        <end position="343"/>
    </location>
</feature>